<sequence length="475" mass="54782">MSRSNPEQISLFDREETKQEGPVTCLGLTFKNDEERRAYFTEQLRKKLPELKKMEGFPIGEDEDILALSDPPYYTACPNPWLNDFIEQWEKEKKEKYGEEEEYHREPFAADVSEGKNDPIYNAHSYHTKVPHKAIMRYILHYTNPGDIVFDGFAGTGMTGVAAQLCGERQAVESLGYQVQEDGTILDEKGRPFSKLGPRKAILNDLSPAASFIAYNYNTPVDVEMFEQEATRILEEVEKECGWMYETRHVIDGVPQTDSNGNPIKGRINYTVWSDVFVCPHCAEEIVFWEAAVDQDAGKVRDTFHCPSCGAEHTKRSVERAWETKFDPAINETVRQAKQVPVFINYSVGYKRFEKQPDTADLALIQKIEEMEIPYWYPTDRMPEGEESRRNDRLGITHVHHFYTKRNLWVISKLVHSALNLKHKCFILGAIRSSLSYCTKMVKTNIPESVRIHLLIPHLLWYNGNKYNQTLPPGR</sequence>
<dbReference type="KEGG" id="cthu:HUR95_08345"/>
<dbReference type="GO" id="GO:0003677">
    <property type="term" value="F:DNA binding"/>
    <property type="evidence" value="ECO:0007669"/>
    <property type="project" value="InterPro"/>
</dbReference>
<evidence type="ECO:0000256" key="2">
    <source>
        <dbReference type="ARBA" id="ARBA00022679"/>
    </source>
</evidence>
<keyword evidence="6" id="KW-1185">Reference proteome</keyword>
<dbReference type="Pfam" id="PF01555">
    <property type="entry name" value="N6_N4_Mtase"/>
    <property type="match status" value="1"/>
</dbReference>
<dbReference type="InterPro" id="IPR029063">
    <property type="entry name" value="SAM-dependent_MTases_sf"/>
</dbReference>
<evidence type="ECO:0000256" key="3">
    <source>
        <dbReference type="ARBA" id="ARBA00022747"/>
    </source>
</evidence>
<protein>
    <recommendedName>
        <fullName evidence="4">DNA methylase N-4/N-6 domain-containing protein</fullName>
    </recommendedName>
</protein>
<dbReference type="SUPFAM" id="SSF53335">
    <property type="entry name" value="S-adenosyl-L-methionine-dependent methyltransferases"/>
    <property type="match status" value="1"/>
</dbReference>
<dbReference type="Proteomes" id="UP000825179">
    <property type="component" value="Chromosome"/>
</dbReference>
<dbReference type="REBASE" id="559512">
    <property type="entry name" value="M.CthTA2A1ORF8345P"/>
</dbReference>
<dbReference type="GO" id="GO:0009307">
    <property type="term" value="P:DNA restriction-modification system"/>
    <property type="evidence" value="ECO:0007669"/>
    <property type="project" value="UniProtKB-KW"/>
</dbReference>
<evidence type="ECO:0000256" key="1">
    <source>
        <dbReference type="ARBA" id="ARBA00022603"/>
    </source>
</evidence>
<dbReference type="Gene3D" id="3.40.50.150">
    <property type="entry name" value="Vaccinia Virus protein VP39"/>
    <property type="match status" value="1"/>
</dbReference>
<name>A0A8X8LCT4_CALTT</name>
<keyword evidence="2" id="KW-0808">Transferase</keyword>
<dbReference type="InterPro" id="IPR002941">
    <property type="entry name" value="DNA_methylase_N4/N6"/>
</dbReference>
<dbReference type="GO" id="GO:0032259">
    <property type="term" value="P:methylation"/>
    <property type="evidence" value="ECO:0007669"/>
    <property type="project" value="UniProtKB-KW"/>
</dbReference>
<keyword evidence="3" id="KW-0680">Restriction system</keyword>
<reference evidence="5 6" key="1">
    <citation type="journal article" date="2020" name="Extremophiles">
        <title>Genomic analysis of Caldalkalibacillus thermarum TA2.A1 reveals aerobic alkaliphilic metabolism and evolutionary hallmarks linking alkaliphilic bacteria and plant life.</title>
        <authorList>
            <person name="de Jong S.I."/>
            <person name="van den Broek M.A."/>
            <person name="Merkel A.Y."/>
            <person name="de la Torre Cortes P."/>
            <person name="Kalamorz F."/>
            <person name="Cook G.M."/>
            <person name="van Loosdrecht M.C.M."/>
            <person name="McMillan D.G.G."/>
        </authorList>
    </citation>
    <scope>NUCLEOTIDE SEQUENCE [LARGE SCALE GENOMIC DNA]</scope>
    <source>
        <strain evidence="5 6">TA2.A1</strain>
    </source>
</reference>
<dbReference type="RefSeq" id="WP_222823187.1">
    <property type="nucleotide sequence ID" value="NZ_CP082237.1"/>
</dbReference>
<evidence type="ECO:0000259" key="4">
    <source>
        <dbReference type="Pfam" id="PF01555"/>
    </source>
</evidence>
<evidence type="ECO:0000313" key="6">
    <source>
        <dbReference type="Proteomes" id="UP000825179"/>
    </source>
</evidence>
<feature type="domain" description="DNA methylase N-4/N-6" evidence="4">
    <location>
        <begin position="63"/>
        <end position="176"/>
    </location>
</feature>
<proteinExistence type="predicted"/>
<keyword evidence="1" id="KW-0489">Methyltransferase</keyword>
<organism evidence="5 6">
    <name type="scientific">Caldalkalibacillus thermarum (strain TA2.A1)</name>
    <dbReference type="NCBI Taxonomy" id="986075"/>
    <lineage>
        <taxon>Bacteria</taxon>
        <taxon>Bacillati</taxon>
        <taxon>Bacillota</taxon>
        <taxon>Bacilli</taxon>
        <taxon>Bacillales</taxon>
        <taxon>Bacillaceae</taxon>
        <taxon>Caldalkalibacillus</taxon>
    </lineage>
</organism>
<evidence type="ECO:0000313" key="5">
    <source>
        <dbReference type="EMBL" id="QZT35200.1"/>
    </source>
</evidence>
<accession>A0A8X8LCT4</accession>
<dbReference type="EMBL" id="CP082237">
    <property type="protein sequence ID" value="QZT35200.1"/>
    <property type="molecule type" value="Genomic_DNA"/>
</dbReference>
<dbReference type="GO" id="GO:0008170">
    <property type="term" value="F:N-methyltransferase activity"/>
    <property type="evidence" value="ECO:0007669"/>
    <property type="project" value="InterPro"/>
</dbReference>
<dbReference type="AlphaFoldDB" id="A0A8X8LCT4"/>
<gene>
    <name evidence="5" type="ORF">HUR95_08345</name>
</gene>